<protein>
    <submittedName>
        <fullName evidence="1">Tautomerase family protein</fullName>
    </submittedName>
</protein>
<keyword evidence="2" id="KW-1185">Reference proteome</keyword>
<dbReference type="Proteomes" id="UP001524501">
    <property type="component" value="Unassembled WGS sequence"/>
</dbReference>
<evidence type="ECO:0000313" key="1">
    <source>
        <dbReference type="EMBL" id="MCQ4118746.1"/>
    </source>
</evidence>
<dbReference type="RefSeq" id="WP_255966406.1">
    <property type="nucleotide sequence ID" value="NZ_JANFQF010000004.1"/>
</dbReference>
<dbReference type="Gene3D" id="3.30.429.10">
    <property type="entry name" value="Macrophage Migration Inhibitory Factor"/>
    <property type="match status" value="1"/>
</dbReference>
<name>A0ABT1Q916_9NOCA</name>
<sequence>MPLIRLDVIEGRSAAEITTLLDAVHDAVVKAFEVPDRDRYQVVSSHPAQEMVVHDTGLGIERTRDVVLIQVTSRPRTTVQKEVFYRTVVELLDTNCGISANDVMVCITENSDADWSFGNGEAHFLTGAL</sequence>
<dbReference type="InterPro" id="IPR014347">
    <property type="entry name" value="Tautomerase/MIF_sf"/>
</dbReference>
<accession>A0ABT1Q916</accession>
<dbReference type="PANTHER" id="PTHR38460">
    <property type="entry name" value="TAUTOMERASE YOLI-RELATED"/>
    <property type="match status" value="1"/>
</dbReference>
<organism evidence="1 2">
    <name type="scientific">Rhodococcus tibetensis</name>
    <dbReference type="NCBI Taxonomy" id="2965064"/>
    <lineage>
        <taxon>Bacteria</taxon>
        <taxon>Bacillati</taxon>
        <taxon>Actinomycetota</taxon>
        <taxon>Actinomycetes</taxon>
        <taxon>Mycobacteriales</taxon>
        <taxon>Nocardiaceae</taxon>
        <taxon>Rhodococcus</taxon>
    </lineage>
</organism>
<gene>
    <name evidence="1" type="ORF">NOF53_06095</name>
</gene>
<dbReference type="InterPro" id="IPR037479">
    <property type="entry name" value="Tauto_MSAD"/>
</dbReference>
<dbReference type="PANTHER" id="PTHR38460:SF1">
    <property type="entry name" value="TAUTOMERASE YOLI-RELATED"/>
    <property type="match status" value="1"/>
</dbReference>
<dbReference type="Pfam" id="PF14552">
    <property type="entry name" value="Tautomerase_2"/>
    <property type="match status" value="1"/>
</dbReference>
<dbReference type="SUPFAM" id="SSF55331">
    <property type="entry name" value="Tautomerase/MIF"/>
    <property type="match status" value="1"/>
</dbReference>
<dbReference type="EMBL" id="JANFQF010000004">
    <property type="protein sequence ID" value="MCQ4118746.1"/>
    <property type="molecule type" value="Genomic_DNA"/>
</dbReference>
<reference evidence="1 2" key="1">
    <citation type="submission" date="2022-07" db="EMBL/GenBank/DDBJ databases">
        <title>Degradation activity of malathion, p-nitrophenol and potential low-temperature adaptation strategy of Rhodococcus sp. FXJ9.536.</title>
        <authorList>
            <person name="Huang J."/>
            <person name="Huang Y."/>
        </authorList>
    </citation>
    <scope>NUCLEOTIDE SEQUENCE [LARGE SCALE GENOMIC DNA]</scope>
    <source>
        <strain evidence="1 2">FXJ9.536</strain>
    </source>
</reference>
<proteinExistence type="predicted"/>
<evidence type="ECO:0000313" key="2">
    <source>
        <dbReference type="Proteomes" id="UP001524501"/>
    </source>
</evidence>
<comment type="caution">
    <text evidence="1">The sequence shown here is derived from an EMBL/GenBank/DDBJ whole genome shotgun (WGS) entry which is preliminary data.</text>
</comment>